<gene>
    <name evidence="1" type="ORF">LKD48_03055</name>
</gene>
<dbReference type="Proteomes" id="UP001198200">
    <property type="component" value="Unassembled WGS sequence"/>
</dbReference>
<evidence type="ECO:0000313" key="1">
    <source>
        <dbReference type="EMBL" id="MCC2220628.1"/>
    </source>
</evidence>
<organism evidence="1 2">
    <name type="scientific">Anthropogastromicrobium aceti</name>
    <dbReference type="NCBI Taxonomy" id="2981768"/>
    <lineage>
        <taxon>Bacteria</taxon>
        <taxon>Bacillati</taxon>
        <taxon>Bacillota</taxon>
        <taxon>Clostridia</taxon>
        <taxon>Lachnospirales</taxon>
        <taxon>Lachnospiraceae</taxon>
        <taxon>Anthropogastromicrobium</taxon>
    </lineage>
</organism>
<evidence type="ECO:0000313" key="2">
    <source>
        <dbReference type="Proteomes" id="UP001198200"/>
    </source>
</evidence>
<reference evidence="1 2" key="1">
    <citation type="submission" date="2021-10" db="EMBL/GenBank/DDBJ databases">
        <title>Anaerobic single-cell dispensing facilitates the cultivation of human gut bacteria.</title>
        <authorList>
            <person name="Afrizal A."/>
        </authorList>
    </citation>
    <scope>NUCLEOTIDE SEQUENCE [LARGE SCALE GENOMIC DNA]</scope>
    <source>
        <strain evidence="1 2">CLA-AA-H224</strain>
    </source>
</reference>
<dbReference type="RefSeq" id="WP_066556959.1">
    <property type="nucleotide sequence ID" value="NZ_JAJEQN010000005.1"/>
</dbReference>
<dbReference type="EMBL" id="JAJEQN010000005">
    <property type="protein sequence ID" value="MCC2220628.1"/>
    <property type="molecule type" value="Genomic_DNA"/>
</dbReference>
<proteinExistence type="predicted"/>
<dbReference type="Pfam" id="PF19642">
    <property type="entry name" value="DUF6145"/>
    <property type="match status" value="1"/>
</dbReference>
<name>A0AAE3JBF5_9FIRM</name>
<sequence length="116" mass="13496">MEQNVVLCGANSYDQKYYLNQEFSALPDAVKQELQIMCVWFTEDIGGILTLEFEPDGTLIMKTTADDMDYYYDDIGAGLKLHQLQRQKRELMSSLEMYYRVMFLNKTVEEAGKEIL</sequence>
<keyword evidence="2" id="KW-1185">Reference proteome</keyword>
<protein>
    <submittedName>
        <fullName evidence="1">DUF6145 family protein</fullName>
    </submittedName>
</protein>
<dbReference type="AlphaFoldDB" id="A0AAE3JBF5"/>
<accession>A0AAE3JBF5</accession>
<comment type="caution">
    <text evidence="1">The sequence shown here is derived from an EMBL/GenBank/DDBJ whole genome shotgun (WGS) entry which is preliminary data.</text>
</comment>
<dbReference type="InterPro" id="IPR046143">
    <property type="entry name" value="DUF6145"/>
</dbReference>